<comment type="caution">
    <text evidence="2">The sequence shown here is derived from an EMBL/GenBank/DDBJ whole genome shotgun (WGS) entry which is preliminary data.</text>
</comment>
<proteinExistence type="predicted"/>
<gene>
    <name evidence="2" type="ORF">PR048_003541</name>
</gene>
<reference evidence="2 3" key="1">
    <citation type="submission" date="2023-02" db="EMBL/GenBank/DDBJ databases">
        <title>LHISI_Scaffold_Assembly.</title>
        <authorList>
            <person name="Stuart O.P."/>
            <person name="Cleave R."/>
            <person name="Magrath M.J.L."/>
            <person name="Mikheyev A.S."/>
        </authorList>
    </citation>
    <scope>NUCLEOTIDE SEQUENCE [LARGE SCALE GENOMIC DNA]</scope>
    <source>
        <strain evidence="2">Daus_M_001</strain>
        <tissue evidence="2">Leg muscle</tissue>
    </source>
</reference>
<name>A0ABQ9INE0_9NEOP</name>
<organism evidence="2 3">
    <name type="scientific">Dryococelus australis</name>
    <dbReference type="NCBI Taxonomy" id="614101"/>
    <lineage>
        <taxon>Eukaryota</taxon>
        <taxon>Metazoa</taxon>
        <taxon>Ecdysozoa</taxon>
        <taxon>Arthropoda</taxon>
        <taxon>Hexapoda</taxon>
        <taxon>Insecta</taxon>
        <taxon>Pterygota</taxon>
        <taxon>Neoptera</taxon>
        <taxon>Polyneoptera</taxon>
        <taxon>Phasmatodea</taxon>
        <taxon>Verophasmatodea</taxon>
        <taxon>Anareolatae</taxon>
        <taxon>Phasmatidae</taxon>
        <taxon>Eurycanthinae</taxon>
        <taxon>Dryococelus</taxon>
    </lineage>
</organism>
<dbReference type="EMBL" id="JARBHB010000001">
    <property type="protein sequence ID" value="KAJ8898181.1"/>
    <property type="molecule type" value="Genomic_DNA"/>
</dbReference>
<feature type="compositionally biased region" description="Polar residues" evidence="1">
    <location>
        <begin position="170"/>
        <end position="182"/>
    </location>
</feature>
<protein>
    <submittedName>
        <fullName evidence="2">Uncharacterized protein</fullName>
    </submittedName>
</protein>
<accession>A0ABQ9INE0</accession>
<evidence type="ECO:0000313" key="3">
    <source>
        <dbReference type="Proteomes" id="UP001159363"/>
    </source>
</evidence>
<dbReference type="Proteomes" id="UP001159363">
    <property type="component" value="Chromosome 1"/>
</dbReference>
<evidence type="ECO:0000313" key="2">
    <source>
        <dbReference type="EMBL" id="KAJ8898181.1"/>
    </source>
</evidence>
<feature type="region of interest" description="Disordered" evidence="1">
    <location>
        <begin position="159"/>
        <end position="191"/>
    </location>
</feature>
<keyword evidence="3" id="KW-1185">Reference proteome</keyword>
<feature type="region of interest" description="Disordered" evidence="1">
    <location>
        <begin position="209"/>
        <end position="234"/>
    </location>
</feature>
<evidence type="ECO:0000256" key="1">
    <source>
        <dbReference type="SAM" id="MobiDB-lite"/>
    </source>
</evidence>
<sequence>MGHALHRQVAGLVAVGTPASVNGKGAAPTDLARRKVRLGMGSCRQCVGNLTLRKMPELRRTGFDFRRGRPRIFACGSRAGRCRWPAGFLGDIPFPPLFRTHLGLTLIGSQDRPTLSKLYAIYDLGKDNTLEQRMGACSSTGPDTGSDDFLRAAVRSRWHGDSWPPRKSRAQCTGATTSSSHPARSLHPPTPDNNSFTYLLDHFTHKSRGGETARALASRKGEPGSNPLRGRSSMTDGAAGRWVFSGVSRFPSPCVPVQLHTYLVPPSSGLKTPNPSTLLYLSPYRKHSCSVAPSSSPIRDGMIVVPNQFDLGPNVNVLQQQNFMILDLRFVELGPKIEISNRQFWRFEMNFSSSSSPAVDSNGATVFCVDLRSNLGSSFKPRWCNRTSDLHRNKEAIRTTLARASSAPRCYAKNLRNCSVLSPRLTQFPMGSDTPFLRREFEFSCFSKNADTLNAAGRFLSCYATTAVGCSRVQLVWKSFREKHLSLRNLKVRHFRVSAVTSGCGGIHSVREGNPAGQGLEKSALSGEPPSTRAAVTPDSTRARCRCPHRLSSAPALSSEERPVVRRASFSDNALSMWRTATLMFRARVALSAAGAEVGSCFSIVMVGIGSTSVERVLHSGGEIGAMGPPSLSPNHPWWYPFVLLQCHINTLGELGDVRHPGESRQNDGVSRDDTVVLLSSLGTRKFRGFIRQRTRLHNLSCIRTSVTSPPSKANRTRFRGGSLPGFSLVGIVLEDASGFSRGYPTPNGFPAFLHIHLASPLLALKTSLLRGSQIPSLYCHVSYLSAHKSRTLIRGVTLFRLAQTCKENISSPHTARRTARVNSPIGKRLVRHAQRTLLAYSKASTVERPISSEAVTQEHGQLGAALDDSKAVINV</sequence>
<feature type="region of interest" description="Disordered" evidence="1">
    <location>
        <begin position="515"/>
        <end position="536"/>
    </location>
</feature>